<proteinExistence type="predicted"/>
<dbReference type="InterPro" id="IPR037175">
    <property type="entry name" value="KFase_sf"/>
</dbReference>
<dbReference type="SUPFAM" id="SSF102198">
    <property type="entry name" value="Putative cyclase"/>
    <property type="match status" value="1"/>
</dbReference>
<sequence>MIRRHIVLTFLITTISFLLVGTTACESAEESNLSDDLRIPAEEGDKAAQQQSRPQADPTTQLPERLVTHEQMLEWFEDQKNWGRWGPDDDRGTLNLITPEKTKAAVAMVTEGISVRLYHFPDPVNLDEPMPDTSNMRVLNQHWIPGQDPAATEIRGAALDAISFATHDGGNSHIDALCHYPVKDEGYTERPQRIYGGRPMMYTGQGCMGGASIDKMGPGYVTRGVLIDMPLLKGVPYLEKSQALYVEDLEAWEEFSGITIGSGDAVFLRTGRWARREAEGPWNYGRQTAGLHASVLPWLKERDIAILGGDAVADAQPSGVAQHNRPIHDMLIPMWGTPTIDNGYYLEVAEVAARLQRWEFMVSWTMMQIPNGTATPFMGLATF</sequence>
<organism evidence="2">
    <name type="scientific">marine metagenome</name>
    <dbReference type="NCBI Taxonomy" id="408172"/>
    <lineage>
        <taxon>unclassified sequences</taxon>
        <taxon>metagenomes</taxon>
        <taxon>ecological metagenomes</taxon>
    </lineage>
</organism>
<dbReference type="PROSITE" id="PS51257">
    <property type="entry name" value="PROKAR_LIPOPROTEIN"/>
    <property type="match status" value="1"/>
</dbReference>
<dbReference type="GO" id="GO:0019441">
    <property type="term" value="P:L-tryptophan catabolic process to kynurenine"/>
    <property type="evidence" value="ECO:0007669"/>
    <property type="project" value="InterPro"/>
</dbReference>
<evidence type="ECO:0000256" key="1">
    <source>
        <dbReference type="SAM" id="MobiDB-lite"/>
    </source>
</evidence>
<evidence type="ECO:0000313" key="2">
    <source>
        <dbReference type="EMBL" id="SVA05149.1"/>
    </source>
</evidence>
<protein>
    <recommendedName>
        <fullName evidence="3">Cyclase</fullName>
    </recommendedName>
</protein>
<dbReference type="PANTHER" id="PTHR34861">
    <property type="match status" value="1"/>
</dbReference>
<dbReference type="PANTHER" id="PTHR34861:SF11">
    <property type="entry name" value="CYCLASE"/>
    <property type="match status" value="1"/>
</dbReference>
<gene>
    <name evidence="2" type="ORF">METZ01_LOCUS58003</name>
</gene>
<dbReference type="EMBL" id="UINC01003305">
    <property type="protein sequence ID" value="SVA05149.1"/>
    <property type="molecule type" value="Genomic_DNA"/>
</dbReference>
<feature type="compositionally biased region" description="Polar residues" evidence="1">
    <location>
        <begin position="48"/>
        <end position="62"/>
    </location>
</feature>
<accession>A0A381SNV3</accession>
<reference evidence="2" key="1">
    <citation type="submission" date="2018-05" db="EMBL/GenBank/DDBJ databases">
        <authorList>
            <person name="Lanie J.A."/>
            <person name="Ng W.-L."/>
            <person name="Kazmierczak K.M."/>
            <person name="Andrzejewski T.M."/>
            <person name="Davidsen T.M."/>
            <person name="Wayne K.J."/>
            <person name="Tettelin H."/>
            <person name="Glass J.I."/>
            <person name="Rusch D."/>
            <person name="Podicherti R."/>
            <person name="Tsui H.-C.T."/>
            <person name="Winkler M.E."/>
        </authorList>
    </citation>
    <scope>NUCLEOTIDE SEQUENCE</scope>
</reference>
<dbReference type="GO" id="GO:0004061">
    <property type="term" value="F:arylformamidase activity"/>
    <property type="evidence" value="ECO:0007669"/>
    <property type="project" value="InterPro"/>
</dbReference>
<dbReference type="AlphaFoldDB" id="A0A381SNV3"/>
<dbReference type="Gene3D" id="3.50.30.50">
    <property type="entry name" value="Putative cyclase"/>
    <property type="match status" value="1"/>
</dbReference>
<feature type="region of interest" description="Disordered" evidence="1">
    <location>
        <begin position="43"/>
        <end position="62"/>
    </location>
</feature>
<dbReference type="Pfam" id="PF04199">
    <property type="entry name" value="Cyclase"/>
    <property type="match status" value="1"/>
</dbReference>
<name>A0A381SNV3_9ZZZZ</name>
<dbReference type="InterPro" id="IPR007325">
    <property type="entry name" value="KFase/CYL"/>
</dbReference>
<evidence type="ECO:0008006" key="3">
    <source>
        <dbReference type="Google" id="ProtNLM"/>
    </source>
</evidence>